<organism evidence="2 3">
    <name type="scientific">Desulfoplanes formicivorans</name>
    <dbReference type="NCBI Taxonomy" id="1592317"/>
    <lineage>
        <taxon>Bacteria</taxon>
        <taxon>Pseudomonadati</taxon>
        <taxon>Thermodesulfobacteriota</taxon>
        <taxon>Desulfovibrionia</taxon>
        <taxon>Desulfovibrionales</taxon>
        <taxon>Desulfoplanaceae</taxon>
        <taxon>Desulfoplanes</taxon>
    </lineage>
</organism>
<dbReference type="EMBL" id="BDFE01000006">
    <property type="protein sequence ID" value="GAU07645.1"/>
    <property type="molecule type" value="Genomic_DNA"/>
</dbReference>
<protein>
    <recommendedName>
        <fullName evidence="4">FeS-binding protein</fullName>
    </recommendedName>
</protein>
<keyword evidence="1" id="KW-0472">Membrane</keyword>
<sequence>MPRSDRPARMVRHMYHLVVFGLAFTGFAQMPIFKRYYLADVPGFAWTADYYLNHRIHYLLAALLLAFFTYVIIVYATVWRSRWQITRCGLFSLGLWSGIVVTGIMRVMKNQPGMHFSPTTTMWVDWLHLGLVLVLGMVSGIMALGRRKILIPRS</sequence>
<gene>
    <name evidence="2" type="ORF">DPF_0340</name>
</gene>
<feature type="transmembrane region" description="Helical" evidence="1">
    <location>
        <begin position="56"/>
        <end position="76"/>
    </location>
</feature>
<dbReference type="OrthoDB" id="9787143at2"/>
<dbReference type="STRING" id="1592317.DPF_0340"/>
<keyword evidence="1" id="KW-0812">Transmembrane</keyword>
<feature type="transmembrane region" description="Helical" evidence="1">
    <location>
        <begin position="126"/>
        <end position="145"/>
    </location>
</feature>
<dbReference type="AlphaFoldDB" id="A0A194AEM6"/>
<dbReference type="RefSeq" id="WP_141721034.1">
    <property type="nucleotide sequence ID" value="NZ_BDFE01000006.1"/>
</dbReference>
<evidence type="ECO:0008006" key="4">
    <source>
        <dbReference type="Google" id="ProtNLM"/>
    </source>
</evidence>
<keyword evidence="1" id="KW-1133">Transmembrane helix</keyword>
<name>A0A194AEM6_9BACT</name>
<comment type="caution">
    <text evidence="2">The sequence shown here is derived from an EMBL/GenBank/DDBJ whole genome shotgun (WGS) entry which is preliminary data.</text>
</comment>
<keyword evidence="3" id="KW-1185">Reference proteome</keyword>
<proteinExistence type="predicted"/>
<evidence type="ECO:0000256" key="1">
    <source>
        <dbReference type="SAM" id="Phobius"/>
    </source>
</evidence>
<accession>A0A194AEM6</accession>
<feature type="transmembrane region" description="Helical" evidence="1">
    <location>
        <begin position="88"/>
        <end position="106"/>
    </location>
</feature>
<evidence type="ECO:0000313" key="3">
    <source>
        <dbReference type="Proteomes" id="UP000095200"/>
    </source>
</evidence>
<reference evidence="3" key="1">
    <citation type="submission" date="2016-06" db="EMBL/GenBank/DDBJ databases">
        <title>Draft genome sequence of Desulfoplanes formicivorans strain Pf12B.</title>
        <authorList>
            <person name="Watanabe M."/>
            <person name="Kojima H."/>
            <person name="Fukui M."/>
        </authorList>
    </citation>
    <scope>NUCLEOTIDE SEQUENCE [LARGE SCALE GENOMIC DNA]</scope>
    <source>
        <strain evidence="3">Pf12B</strain>
    </source>
</reference>
<dbReference type="Proteomes" id="UP000095200">
    <property type="component" value="Unassembled WGS sequence"/>
</dbReference>
<evidence type="ECO:0000313" key="2">
    <source>
        <dbReference type="EMBL" id="GAU07645.1"/>
    </source>
</evidence>